<gene>
    <name evidence="4" type="ORF">PACLA_8A071903</name>
</gene>
<dbReference type="PROSITE" id="PS51196">
    <property type="entry name" value="SECA_MOTOR_DEAD"/>
    <property type="match status" value="1"/>
</dbReference>
<keyword evidence="2" id="KW-0813">Transport</keyword>
<dbReference type="PROSITE" id="PS51194">
    <property type="entry name" value="HELICASE_CTER"/>
    <property type="match status" value="1"/>
</dbReference>
<reference evidence="4" key="1">
    <citation type="submission" date="2020-04" db="EMBL/GenBank/DDBJ databases">
        <authorList>
            <person name="Alioto T."/>
            <person name="Alioto T."/>
            <person name="Gomez Garrido J."/>
        </authorList>
    </citation>
    <scope>NUCLEOTIDE SEQUENCE</scope>
    <source>
        <strain evidence="4">A484AB</strain>
    </source>
</reference>
<name>A0A6S7GTC7_PARCT</name>
<dbReference type="Gene3D" id="3.40.50.300">
    <property type="entry name" value="P-loop containing nucleotide triphosphate hydrolases"/>
    <property type="match status" value="3"/>
</dbReference>
<sequence length="2526" mass="288967">MTKKILVDGFHLPFNLFLWFTSRIFEQTDEQSLKSFVWIVSSNTIVNWLAEYVVQQCKLPLRDEDALRKHLRLIEDGQWIPVIWELVLGVDDLCFKKDDNETSKLNQVFVALTSIQKEPCDEDIVEQLSCREISEWPEIVRDYNSLKFLVELPVNWSEQALIEADAYVDELRKIYGDNLVDFFLKILSKSENFSEEIICQFLSNFYYEIWPFTVKTLEMVENEKVQNWQSKFSELCSPGTERSLNELFELMNGDCSATGLNSSRTRSDSSAKDEADMKGVLEQDILDEEEIVSAFGYDFVFHWKTAFDSKIKQMDKDEKEYYKDIVKVYAQKVKRNVECLCDDERQKFLLQNFCEVLFFVEVGLSLLTGFKLRHTQRLAIALLVNSGSNGLLEQVSTGEGKTIIIVAFCIIKNLIGHSVDVITSSPVLAERDATENQEYFELFGVSVSHNCSEDIEKRAEAYKRDIVYGEIGSFQRDILLQQFYSKNAFGKRGFDTIVVDEVDSMLLDKAENVLYLSHDISDFDALEPLFVYIWSFVHGKGLAGTDQDVELVRAALMNAMYGTISKDDLEKRLNFISGIETISDVILQELCDQNILDGKGRIRCLSKLKNTNIKLDLNKKLDLEEIVDIDGAVLNFLKDAARQGTEIDVPNYLEQFIELHLTEWIKNAFMARFMNERQHYIVDIDRSDIEFGDTANVVIIDVDTGVEQSNMQWSNGLHQFLQLKHGCRLSVENLKAVFMSNLAFFRLYGKSIFGLTGTLGSEKERNSLKELYDVDYVNIPTFCPKQFSHHSGHLFNSEDAWIKKSVEIAAEIAKVRPVLMICNTIRELDNFHREFLRMSENSRFDLHIYKSSYEELDIVSQGKIIEKGCVILSTNLAGRGTDLKISDDMNMAGGLHVILTYLPRNTRIEEQAFGRAARKGQNGSGQLCIVNSNNLQKKQSSRLSILKMAKERNAEEKQRLISMKKHYESFIMKEEDYFNRFKFLYAKFQTVLENLEDTEKEVILNACLDRWALWLDSVGKILGDDDSDVESRWMEFEKQMKEESEARSKSSSIRFRTKSPCLRVKLAGVYMKQKEYSKAMEIFKKIITDEPKFSESAHYYYAHCIIKTDSTGNTAMLTYHLLNAERGFKHRSEVLSKLNNMVKLVQKFYGNDIEHFISNDSYEQQKTDLITIFNIFCDSVRNILGQIVQFNALDSIIQNAILTTKIIDDRKLFQGFRFYEFKAKAEEQKKKLGQFMEEQIAHLLERYALYASKIKERIDSLQRANRDLDLKAEDFRGLLPSREEFWQELNHSDLLCNEEEYIVVDKKKADSIFLPKDYYKNKICEIKKFACKDFLKFFETGKIRSVDEVTREETILARNDLKGYPEYTRRREENISEIEKCNVGKNTSQRKHSTDCGNTAKHRNPSGSKCTSNCEVSTGNEYPTSHVDLKTISFQGHSKSIPICMFPEHLEYIISGEYIVIPSTSDLDREFLRILECSGALYTNKTAYFNKSDAKECKLRKYDGISEENFCEIEGVNKQIANEIFRQLQLSGVLENDLPNMQKFDLPRHKRFESEVKSILDKYYAYRLLLLQLINAKSIDDLPFDQLNSNPHQTIWEDLIELNIVNLVLVKNVTSEDAKKVLENENSRIPNKFGHHDLKSVASAISSWRAGLFKFETVDSSLKDMREMLGAEIKRGASIEIQLFESKGFDHVIVLEEKKWSLWTILRIVAIVAIGIAQIVLGIVVEVFSVGACTFLAAGLIEEGISDIMFAIECAFTGYCTFKDYLINKAISLVFTVVSGGVGAFFSRGAKYSRYGVKIGGEHLVEKAGMALVKNTGKKRVIKECAKTAGKKLLKAGALGLATSGVNMAVENLMRDRLSEMCRSICNSLNQEGKHQENRRLIKEIFQNVGKQRGKEIITRVGNDLWRSKENKMRDYTLKAFKAISGGFQEALAKSGKTKGASEEITTLLSVVSSVLKIVSHCSAVDEMHELCTSFGKELPHLLEAELKRIKEKKAKNEDKYDQQEKEKERENLERDVSGFLDELMDNLGQQVEAVLENKLLKPLLHHCANKLVMATGKLMKKMKTKFDTHQHEQKLKKILQNKSDTRDQESCTEATQTLANNNVSDYQRSLVKLLKKVRDPDLYAEIISQDIPMGVHEAQALCNVINKPIHIKYVGDETQILPLKFNPKGSSGGEPLIIYFKSRGKGGVGHFSESPDCASSTSSGKNSCLMDAVSKITGKKVDRKQVARIVKNDKKIRDGIKRGIHTHFIERGGTGGYVRPKEQQERLKRLIDQIRNQNVKATKEQRSQLKDLQGKAGMRKGKVYNTGNHELLPRGSIDKWKELGLLEEHLHLRVDTRYAVYFIDMDKIPPEKRERYESKGAGLQGHSVSVFSNPSNSKKSQKTVASKYMLHNPNLKDAIINCETKQQRQCLIIEDYIKTIKSTKGRLETIRDNEKGADILKKTYTATGHDLSKPDQLNSFLNGLSREVYKGEAIVQKIKGSKSFRSPGNDSYCQEILQRVENANNLETYGRILMEPAPYGHIKET</sequence>
<dbReference type="SUPFAM" id="SSF81767">
    <property type="entry name" value="Pre-protein crosslinking domain of SecA"/>
    <property type="match status" value="1"/>
</dbReference>
<keyword evidence="2" id="KW-0653">Protein transport</keyword>
<dbReference type="Pfam" id="PF07517">
    <property type="entry name" value="SecA_DEAD"/>
    <property type="match status" value="1"/>
</dbReference>
<evidence type="ECO:0000256" key="1">
    <source>
        <dbReference type="ARBA" id="ARBA00022490"/>
    </source>
</evidence>
<dbReference type="PANTHER" id="PTHR30612:SF0">
    <property type="entry name" value="CHLOROPLAST PROTEIN-TRANSPORTING ATPASE"/>
    <property type="match status" value="1"/>
</dbReference>
<dbReference type="GO" id="GO:0006886">
    <property type="term" value="P:intracellular protein transport"/>
    <property type="evidence" value="ECO:0007669"/>
    <property type="project" value="InterPro"/>
</dbReference>
<dbReference type="InterPro" id="IPR001650">
    <property type="entry name" value="Helicase_C-like"/>
</dbReference>
<organism evidence="4 5">
    <name type="scientific">Paramuricea clavata</name>
    <name type="common">Red gorgonian</name>
    <name type="synonym">Violescent sea-whip</name>
    <dbReference type="NCBI Taxonomy" id="317549"/>
    <lineage>
        <taxon>Eukaryota</taxon>
        <taxon>Metazoa</taxon>
        <taxon>Cnidaria</taxon>
        <taxon>Anthozoa</taxon>
        <taxon>Octocorallia</taxon>
        <taxon>Malacalcyonacea</taxon>
        <taxon>Plexauridae</taxon>
        <taxon>Paramuricea</taxon>
    </lineage>
</organism>
<evidence type="ECO:0000256" key="2">
    <source>
        <dbReference type="ARBA" id="ARBA00022927"/>
    </source>
</evidence>
<dbReference type="GO" id="GO:0006605">
    <property type="term" value="P:protein targeting"/>
    <property type="evidence" value="ECO:0007669"/>
    <property type="project" value="InterPro"/>
</dbReference>
<dbReference type="SMART" id="SM00957">
    <property type="entry name" value="SecA_DEAD"/>
    <property type="match status" value="1"/>
</dbReference>
<dbReference type="GO" id="GO:0016020">
    <property type="term" value="C:membrane"/>
    <property type="evidence" value="ECO:0007669"/>
    <property type="project" value="InterPro"/>
</dbReference>
<keyword evidence="3" id="KW-0811">Translocation</keyword>
<dbReference type="PROSITE" id="PS51192">
    <property type="entry name" value="HELICASE_ATP_BIND_1"/>
    <property type="match status" value="1"/>
</dbReference>
<protein>
    <submittedName>
        <fullName evidence="4">Translocase subunit secA</fullName>
    </submittedName>
</protein>
<dbReference type="InterPro" id="IPR000185">
    <property type="entry name" value="SecA"/>
</dbReference>
<evidence type="ECO:0000256" key="3">
    <source>
        <dbReference type="ARBA" id="ARBA00023010"/>
    </source>
</evidence>
<dbReference type="InterPro" id="IPR019734">
    <property type="entry name" value="TPR_rpt"/>
</dbReference>
<proteinExistence type="predicted"/>
<comment type="caution">
    <text evidence="4">The sequence shown here is derived from an EMBL/GenBank/DDBJ whole genome shotgun (WGS) entry which is preliminary data.</text>
</comment>
<dbReference type="Gene3D" id="3.90.1440.10">
    <property type="entry name" value="SecA, preprotein cross-linking domain"/>
    <property type="match status" value="1"/>
</dbReference>
<dbReference type="OrthoDB" id="6022776at2759"/>
<dbReference type="InterPro" id="IPR011990">
    <property type="entry name" value="TPR-like_helical_dom_sf"/>
</dbReference>
<accession>A0A6S7GTC7</accession>
<dbReference type="InterPro" id="IPR011115">
    <property type="entry name" value="SecA_DEAD"/>
</dbReference>
<dbReference type="Pfam" id="PF00271">
    <property type="entry name" value="Helicase_C"/>
    <property type="match status" value="1"/>
</dbReference>
<dbReference type="InterPro" id="IPR014001">
    <property type="entry name" value="Helicase_ATP-bd"/>
</dbReference>
<dbReference type="InterPro" id="IPR014018">
    <property type="entry name" value="SecA_motor_DEAD"/>
</dbReference>
<dbReference type="SUPFAM" id="SSF48452">
    <property type="entry name" value="TPR-like"/>
    <property type="match status" value="1"/>
</dbReference>
<dbReference type="EMBL" id="CACRXK020002226">
    <property type="protein sequence ID" value="CAB3993282.1"/>
    <property type="molecule type" value="Genomic_DNA"/>
</dbReference>
<dbReference type="GO" id="GO:0005524">
    <property type="term" value="F:ATP binding"/>
    <property type="evidence" value="ECO:0007669"/>
    <property type="project" value="InterPro"/>
</dbReference>
<evidence type="ECO:0000313" key="4">
    <source>
        <dbReference type="EMBL" id="CAB3993282.1"/>
    </source>
</evidence>
<dbReference type="InterPro" id="IPR027417">
    <property type="entry name" value="P-loop_NTPase"/>
</dbReference>
<dbReference type="PANTHER" id="PTHR30612">
    <property type="entry name" value="SECA INNER MEMBRANE COMPONENT OF SEC PROTEIN SECRETION SYSTEM"/>
    <property type="match status" value="1"/>
</dbReference>
<dbReference type="PROSITE" id="PS50005">
    <property type="entry name" value="TPR"/>
    <property type="match status" value="1"/>
</dbReference>
<dbReference type="GO" id="GO:0017038">
    <property type="term" value="P:protein import"/>
    <property type="evidence" value="ECO:0007669"/>
    <property type="project" value="InterPro"/>
</dbReference>
<dbReference type="InterPro" id="IPR036670">
    <property type="entry name" value="SecA_X-link_sf"/>
</dbReference>
<keyword evidence="5" id="KW-1185">Reference proteome</keyword>
<dbReference type="SUPFAM" id="SSF52540">
    <property type="entry name" value="P-loop containing nucleoside triphosphate hydrolases"/>
    <property type="match status" value="2"/>
</dbReference>
<evidence type="ECO:0000313" key="5">
    <source>
        <dbReference type="Proteomes" id="UP001152795"/>
    </source>
</evidence>
<keyword evidence="1" id="KW-0963">Cytoplasm</keyword>
<dbReference type="Proteomes" id="UP001152795">
    <property type="component" value="Unassembled WGS sequence"/>
</dbReference>